<keyword evidence="2" id="KW-1185">Reference proteome</keyword>
<gene>
    <name evidence="1" type="ORF">P4B07_30360</name>
</gene>
<dbReference type="GeneID" id="42983386"/>
<evidence type="ECO:0000313" key="1">
    <source>
        <dbReference type="EMBL" id="WFP95339.1"/>
    </source>
</evidence>
<evidence type="ECO:0000313" key="2">
    <source>
        <dbReference type="Proteomes" id="UP001214094"/>
    </source>
</evidence>
<sequence>MPAVLRPTAATMLSMRAGHYGFLSSTIKAAVLNYLVPQAHACHFE</sequence>
<accession>A0ABY8HVC6</accession>
<proteinExistence type="predicted"/>
<dbReference type="RefSeq" id="WP_156553119.1">
    <property type="nucleotide sequence ID" value="NZ_CP015882.1"/>
</dbReference>
<protein>
    <submittedName>
        <fullName evidence="1">Uncharacterized protein</fullName>
    </submittedName>
</protein>
<reference evidence="1 2" key="1">
    <citation type="submission" date="2023-03" db="EMBL/GenBank/DDBJ databases">
        <title>Comparative genome and transcriptome analysis combination mining strategies for increasing vitamin B12 production of Ensifer adhaerens strain.</title>
        <authorList>
            <person name="Yongheng L."/>
        </authorList>
    </citation>
    <scope>NUCLEOTIDE SEQUENCE [LARGE SCALE GENOMIC DNA]</scope>
    <source>
        <strain evidence="1 2">Casida A-T305</strain>
        <plasmid evidence="1 2">unnamedB</plasmid>
    </source>
</reference>
<geneLocation type="plasmid" evidence="1 2">
    <name>unnamedB</name>
</geneLocation>
<dbReference type="EMBL" id="CP121310">
    <property type="protein sequence ID" value="WFP95339.1"/>
    <property type="molecule type" value="Genomic_DNA"/>
</dbReference>
<keyword evidence="1" id="KW-0614">Plasmid</keyword>
<dbReference type="Proteomes" id="UP001214094">
    <property type="component" value="Plasmid unnamedB"/>
</dbReference>
<organism evidence="1 2">
    <name type="scientific">Ensifer adhaerens</name>
    <name type="common">Sinorhizobium morelense</name>
    <dbReference type="NCBI Taxonomy" id="106592"/>
    <lineage>
        <taxon>Bacteria</taxon>
        <taxon>Pseudomonadati</taxon>
        <taxon>Pseudomonadota</taxon>
        <taxon>Alphaproteobacteria</taxon>
        <taxon>Hyphomicrobiales</taxon>
        <taxon>Rhizobiaceae</taxon>
        <taxon>Sinorhizobium/Ensifer group</taxon>
        <taxon>Ensifer</taxon>
    </lineage>
</organism>
<name>A0ABY8HVC6_ENSAD</name>